<keyword evidence="1" id="KW-0456">Lyase</keyword>
<dbReference type="Proteomes" id="UP000199170">
    <property type="component" value="Unassembled WGS sequence"/>
</dbReference>
<dbReference type="InterPro" id="IPR032465">
    <property type="entry name" value="ACMSD"/>
</dbReference>
<reference evidence="4" key="1">
    <citation type="submission" date="2016-10" db="EMBL/GenBank/DDBJ databases">
        <authorList>
            <person name="Varghese N."/>
            <person name="Submissions S."/>
        </authorList>
    </citation>
    <scope>NUCLEOTIDE SEQUENCE [LARGE SCALE GENOMIC DNA]</scope>
    <source>
        <strain evidence="4">CGMCC 1.10118</strain>
    </source>
</reference>
<dbReference type="GO" id="GO:0019748">
    <property type="term" value="P:secondary metabolic process"/>
    <property type="evidence" value="ECO:0007669"/>
    <property type="project" value="TreeGrafter"/>
</dbReference>
<proteinExistence type="predicted"/>
<dbReference type="SUPFAM" id="SSF51556">
    <property type="entry name" value="Metallo-dependent hydrolases"/>
    <property type="match status" value="1"/>
</dbReference>
<evidence type="ECO:0000256" key="1">
    <source>
        <dbReference type="ARBA" id="ARBA00023239"/>
    </source>
</evidence>
<dbReference type="EMBL" id="FNPB01000009">
    <property type="protein sequence ID" value="SDY25628.1"/>
    <property type="molecule type" value="Genomic_DNA"/>
</dbReference>
<dbReference type="OrthoDB" id="189863at2157"/>
<dbReference type="Gene3D" id="3.20.20.140">
    <property type="entry name" value="Metal-dependent hydrolases"/>
    <property type="match status" value="1"/>
</dbReference>
<evidence type="ECO:0000313" key="3">
    <source>
        <dbReference type="EMBL" id="SDY25628.1"/>
    </source>
</evidence>
<dbReference type="InterPro" id="IPR006680">
    <property type="entry name" value="Amidohydro-rel"/>
</dbReference>
<organism evidence="3 4">
    <name type="scientific">Halobellus clavatus</name>
    <dbReference type="NCBI Taxonomy" id="660517"/>
    <lineage>
        <taxon>Archaea</taxon>
        <taxon>Methanobacteriati</taxon>
        <taxon>Methanobacteriota</taxon>
        <taxon>Stenosarchaea group</taxon>
        <taxon>Halobacteria</taxon>
        <taxon>Halobacteriales</taxon>
        <taxon>Haloferacaceae</taxon>
        <taxon>Halobellus</taxon>
    </lineage>
</organism>
<feature type="domain" description="Amidohydrolase-related" evidence="2">
    <location>
        <begin position="101"/>
        <end position="375"/>
    </location>
</feature>
<accession>A0A1H3IEY6</accession>
<gene>
    <name evidence="3" type="ORF">SAMN04487946_109134</name>
</gene>
<dbReference type="STRING" id="660517.SAMN04487946_109134"/>
<protein>
    <recommendedName>
        <fullName evidence="2">Amidohydrolase-related domain-containing protein</fullName>
    </recommendedName>
</protein>
<dbReference type="GO" id="GO:0005737">
    <property type="term" value="C:cytoplasm"/>
    <property type="evidence" value="ECO:0007669"/>
    <property type="project" value="TreeGrafter"/>
</dbReference>
<sequence length="376" mass="41814">MTQNLKQQSLTSVDELETIVDADAHAQASWDDIISHLDDGHERFERFFERSPAPGSEMNLYHSPTPTYLYEDMKERDDGSTGLYEDAGLEDTAAVTARIGVDKGVVNPTLILNLNFVRERDYAVAIMQGYNDWLVSELDEYDNMVGNLIVAAQDPHRSAEEIDRLADEDDIAGVQLLGTALVPPAGHPSYDPIYEAAEANGLPISMHTSGAGMKPFPEQSFWAETYAEDHVTQHPFAHIANATSVLLNGVPERYPDLRFVFQEAGIGYVPYLIGRLDTAYHEFPSEVPALSAPPSEYVSDTFYWCTQPLGHTAETPRHLAWLVELVGPENLLFAADAPHPDFDTPEELFDRVRAYFSADEVAAMMGENAVEVYDIE</sequence>
<dbReference type="RefSeq" id="WP_089768131.1">
    <property type="nucleotide sequence ID" value="NZ_FNPB01000009.1"/>
</dbReference>
<name>A0A1H3IEY6_9EURY</name>
<keyword evidence="4" id="KW-1185">Reference proteome</keyword>
<dbReference type="InterPro" id="IPR032466">
    <property type="entry name" value="Metal_Hydrolase"/>
</dbReference>
<dbReference type="PANTHER" id="PTHR21240:SF28">
    <property type="entry name" value="ISO-OROTATE DECARBOXYLASE (EUROFUNG)"/>
    <property type="match status" value="1"/>
</dbReference>
<dbReference type="GO" id="GO:0016787">
    <property type="term" value="F:hydrolase activity"/>
    <property type="evidence" value="ECO:0007669"/>
    <property type="project" value="InterPro"/>
</dbReference>
<dbReference type="AlphaFoldDB" id="A0A1H3IEY6"/>
<evidence type="ECO:0000313" key="4">
    <source>
        <dbReference type="Proteomes" id="UP000199170"/>
    </source>
</evidence>
<evidence type="ECO:0000259" key="2">
    <source>
        <dbReference type="Pfam" id="PF04909"/>
    </source>
</evidence>
<dbReference type="GO" id="GO:0016831">
    <property type="term" value="F:carboxy-lyase activity"/>
    <property type="evidence" value="ECO:0007669"/>
    <property type="project" value="InterPro"/>
</dbReference>
<dbReference type="PANTHER" id="PTHR21240">
    <property type="entry name" value="2-AMINO-3-CARBOXYLMUCONATE-6-SEMIALDEHYDE DECARBOXYLASE"/>
    <property type="match status" value="1"/>
</dbReference>
<dbReference type="Pfam" id="PF04909">
    <property type="entry name" value="Amidohydro_2"/>
    <property type="match status" value="1"/>
</dbReference>